<dbReference type="SUPFAM" id="SSF55811">
    <property type="entry name" value="Nudix"/>
    <property type="match status" value="1"/>
</dbReference>
<evidence type="ECO:0000313" key="2">
    <source>
        <dbReference type="EMBL" id="CUG12728.1"/>
    </source>
</evidence>
<sequence length="388" mass="43404">MFRRHSLFSLACTKGLLVASLPMMHAQRAQSSFDKHDAGSESTHDDLHDDLQSELAQVMQSTMAAATGVAASSSSLPTADVDGSSSSAAGGEAIHLTKLVRPPAKFDLLTHSFAYEWRTTARLARKVVGPMREWANEIKYRTGVHVEMDPTYPEKLAAGDYKLADDVEITVYLFGTDRGVVNAQKVMEAAIQQDPSYVRLGVFRRKPDNSDVEWLTLRRINRDHRPPDIPKISLKLPGKYTLLYENYKEAAIRTLWEETGITAPPVEVYPSGYLRSTDPLYFWRVPVRYFVAEVPFGVEVKGPQATKQSYMMGWDSRILRQSPDAIDREWARLANPETGCAWMSASLLDELQRPLRGFHYMATRYTPPPHSGLQEVVNLIGAGTATTQ</sequence>
<evidence type="ECO:0000313" key="3">
    <source>
        <dbReference type="Proteomes" id="UP000051952"/>
    </source>
</evidence>
<dbReference type="GO" id="GO:0016787">
    <property type="term" value="F:hydrolase activity"/>
    <property type="evidence" value="ECO:0007669"/>
    <property type="project" value="UniProtKB-KW"/>
</dbReference>
<gene>
    <name evidence="2" type="ORF">BSAL_74745</name>
</gene>
<dbReference type="Proteomes" id="UP000051952">
    <property type="component" value="Unassembled WGS sequence"/>
</dbReference>
<protein>
    <submittedName>
        <fullName evidence="2">NUDIX hydrolase, putative</fullName>
    </submittedName>
</protein>
<evidence type="ECO:0000256" key="1">
    <source>
        <dbReference type="SAM" id="SignalP"/>
    </source>
</evidence>
<reference evidence="3" key="1">
    <citation type="submission" date="2015-09" db="EMBL/GenBank/DDBJ databases">
        <authorList>
            <consortium name="Pathogen Informatics"/>
        </authorList>
    </citation>
    <scope>NUCLEOTIDE SEQUENCE [LARGE SCALE GENOMIC DNA]</scope>
    <source>
        <strain evidence="3">Lake Konstanz</strain>
    </source>
</reference>
<keyword evidence="1" id="KW-0732">Signal</keyword>
<name>A0A0S4IUS1_BODSA</name>
<dbReference type="OrthoDB" id="271126at2759"/>
<dbReference type="Gene3D" id="3.90.79.10">
    <property type="entry name" value="Nucleoside Triphosphate Pyrophosphohydrolase"/>
    <property type="match status" value="1"/>
</dbReference>
<keyword evidence="2" id="KW-0378">Hydrolase</keyword>
<feature type="signal peptide" evidence="1">
    <location>
        <begin position="1"/>
        <end position="31"/>
    </location>
</feature>
<accession>A0A0S4IUS1</accession>
<dbReference type="OMA" id="SGPMREW"/>
<dbReference type="VEuPathDB" id="TriTrypDB:BSAL_74745"/>
<dbReference type="InterPro" id="IPR015797">
    <property type="entry name" value="NUDIX_hydrolase-like_dom_sf"/>
</dbReference>
<organism evidence="2 3">
    <name type="scientific">Bodo saltans</name>
    <name type="common">Flagellated protozoan</name>
    <dbReference type="NCBI Taxonomy" id="75058"/>
    <lineage>
        <taxon>Eukaryota</taxon>
        <taxon>Discoba</taxon>
        <taxon>Euglenozoa</taxon>
        <taxon>Kinetoplastea</taxon>
        <taxon>Metakinetoplastina</taxon>
        <taxon>Eubodonida</taxon>
        <taxon>Bodonidae</taxon>
        <taxon>Bodo</taxon>
    </lineage>
</organism>
<dbReference type="EMBL" id="CYKH01000666">
    <property type="protein sequence ID" value="CUG12728.1"/>
    <property type="molecule type" value="Genomic_DNA"/>
</dbReference>
<feature type="chain" id="PRO_5006621566" evidence="1">
    <location>
        <begin position="32"/>
        <end position="388"/>
    </location>
</feature>
<proteinExistence type="predicted"/>
<dbReference type="AlphaFoldDB" id="A0A0S4IUS1"/>
<keyword evidence="3" id="KW-1185">Reference proteome</keyword>